<dbReference type="InterPro" id="IPR007398">
    <property type="entry name" value="BioG"/>
</dbReference>
<dbReference type="OrthoDB" id="7688089at2"/>
<dbReference type="RefSeq" id="WP_113822029.1">
    <property type="nucleotide sequence ID" value="NZ_QOCE01000011.1"/>
</dbReference>
<feature type="transmembrane region" description="Helical" evidence="1">
    <location>
        <begin position="55"/>
        <end position="74"/>
    </location>
</feature>
<name>A0A366X8D9_9RHOB</name>
<reference evidence="2 3" key="1">
    <citation type="submission" date="2018-07" db="EMBL/GenBank/DDBJ databases">
        <title>Modular assembly of carbohydrate-degrading microbial communities in the ocean.</title>
        <authorList>
            <person name="Enke T.N."/>
            <person name="Datta M.S."/>
            <person name="Schwartzman J.A."/>
            <person name="Cermak N."/>
            <person name="Schmitz D.A."/>
            <person name="Barrere J."/>
            <person name="Cordero O.X."/>
        </authorList>
    </citation>
    <scope>NUCLEOTIDE SEQUENCE [LARGE SCALE GENOMIC DNA]</scope>
    <source>
        <strain evidence="2 3">C3M10</strain>
    </source>
</reference>
<dbReference type="Pfam" id="PF04301">
    <property type="entry name" value="BioG"/>
    <property type="match status" value="1"/>
</dbReference>
<keyword evidence="1" id="KW-1133">Transmembrane helix</keyword>
<comment type="caution">
    <text evidence="2">The sequence shown here is derived from an EMBL/GenBank/DDBJ whole genome shotgun (WGS) entry which is preliminary data.</text>
</comment>
<accession>A0A366X8D9</accession>
<evidence type="ECO:0000256" key="1">
    <source>
        <dbReference type="SAM" id="Phobius"/>
    </source>
</evidence>
<dbReference type="Proteomes" id="UP000252706">
    <property type="component" value="Unassembled WGS sequence"/>
</dbReference>
<dbReference type="AlphaFoldDB" id="A0A366X8D9"/>
<organism evidence="2 3">
    <name type="scientific">Phaeobacter gallaeciensis</name>
    <dbReference type="NCBI Taxonomy" id="60890"/>
    <lineage>
        <taxon>Bacteria</taxon>
        <taxon>Pseudomonadati</taxon>
        <taxon>Pseudomonadota</taxon>
        <taxon>Alphaproteobacteria</taxon>
        <taxon>Rhodobacterales</taxon>
        <taxon>Roseobacteraceae</taxon>
        <taxon>Phaeobacter</taxon>
    </lineage>
</organism>
<sequence length="207" mass="23424">MQWRWVQHTGANDLIVVFGGWALGPAPFVHLTGTYDVVLANDFSDLNQELPDVSAYQSVTLIAFSFGVAAYGHWQQGRPDPFTKKVAINGTLTPIDRRCGIAPVVMQRTIDTLSHEAFQVFLERCYNARQSDTPIDIALRKQELRAVQARGTAPEVSFDRVWISDQDRIFLSANQKRAWADQVERVQNIDAPHVPFKRWSTWAEVLA</sequence>
<evidence type="ECO:0000313" key="2">
    <source>
        <dbReference type="EMBL" id="RBW60476.1"/>
    </source>
</evidence>
<feature type="transmembrane region" description="Helical" evidence="1">
    <location>
        <begin position="12"/>
        <end position="35"/>
    </location>
</feature>
<keyword evidence="1" id="KW-0472">Membrane</keyword>
<gene>
    <name evidence="2" type="ORF">DS909_03355</name>
</gene>
<protein>
    <submittedName>
        <fullName evidence="2">DUF452 domain-containing protein</fullName>
    </submittedName>
</protein>
<dbReference type="EMBL" id="QOCE01000011">
    <property type="protein sequence ID" value="RBW60476.1"/>
    <property type="molecule type" value="Genomic_DNA"/>
</dbReference>
<keyword evidence="1" id="KW-0812">Transmembrane</keyword>
<proteinExistence type="predicted"/>
<evidence type="ECO:0000313" key="3">
    <source>
        <dbReference type="Proteomes" id="UP000252706"/>
    </source>
</evidence>